<dbReference type="PANTHER" id="PTHR37164">
    <property type="entry name" value="BACTERIOHEMERYTHRIN"/>
    <property type="match status" value="1"/>
</dbReference>
<dbReference type="InterPro" id="IPR016131">
    <property type="entry name" value="Haemerythrin_Fe_BS"/>
</dbReference>
<dbReference type="InterPro" id="IPR035938">
    <property type="entry name" value="Hemerythrin-like_sf"/>
</dbReference>
<dbReference type="GO" id="GO:0046872">
    <property type="term" value="F:metal ion binding"/>
    <property type="evidence" value="ECO:0007669"/>
    <property type="project" value="UniProtKB-KW"/>
</dbReference>
<dbReference type="CDD" id="cd12107">
    <property type="entry name" value="Hemerythrin"/>
    <property type="match status" value="1"/>
</dbReference>
<dbReference type="EMBL" id="DROM01000230">
    <property type="protein sequence ID" value="HHH13326.1"/>
    <property type="molecule type" value="Genomic_DNA"/>
</dbReference>
<evidence type="ECO:0000256" key="2">
    <source>
        <dbReference type="ARBA" id="ARBA00022621"/>
    </source>
</evidence>
<evidence type="ECO:0000313" key="6">
    <source>
        <dbReference type="EMBL" id="HHH13326.1"/>
    </source>
</evidence>
<dbReference type="GO" id="GO:0005344">
    <property type="term" value="F:oxygen carrier activity"/>
    <property type="evidence" value="ECO:0007669"/>
    <property type="project" value="UniProtKB-KW"/>
</dbReference>
<keyword evidence="4" id="KW-0408">Iron</keyword>
<organism evidence="6">
    <name type="scientific">Thiolapillus brandeum</name>
    <dbReference type="NCBI Taxonomy" id="1076588"/>
    <lineage>
        <taxon>Bacteria</taxon>
        <taxon>Pseudomonadati</taxon>
        <taxon>Pseudomonadota</taxon>
        <taxon>Gammaproteobacteria</taxon>
        <taxon>Chromatiales</taxon>
        <taxon>Sedimenticolaceae</taxon>
        <taxon>Thiolapillus</taxon>
    </lineage>
</organism>
<protein>
    <recommendedName>
        <fullName evidence="5">Hemerythrin-like domain-containing protein</fullName>
    </recommendedName>
</protein>
<keyword evidence="2" id="KW-0561">Oxygen transport</keyword>
<dbReference type="PANTHER" id="PTHR37164:SF1">
    <property type="entry name" value="BACTERIOHEMERYTHRIN"/>
    <property type="match status" value="1"/>
</dbReference>
<dbReference type="Pfam" id="PF01814">
    <property type="entry name" value="Hemerythrin"/>
    <property type="match status" value="1"/>
</dbReference>
<dbReference type="Gene3D" id="1.20.120.50">
    <property type="entry name" value="Hemerythrin-like"/>
    <property type="match status" value="1"/>
</dbReference>
<evidence type="ECO:0000259" key="5">
    <source>
        <dbReference type="Pfam" id="PF01814"/>
    </source>
</evidence>
<gene>
    <name evidence="6" type="ORF">ENJ98_03740</name>
</gene>
<dbReference type="InterPro" id="IPR012312">
    <property type="entry name" value="Hemerythrin-like"/>
</dbReference>
<feature type="domain" description="Hemerythrin-like" evidence="5">
    <location>
        <begin position="25"/>
        <end position="142"/>
    </location>
</feature>
<dbReference type="PROSITE" id="PS00550">
    <property type="entry name" value="HEMERYTHRINS"/>
    <property type="match status" value="1"/>
</dbReference>
<dbReference type="NCBIfam" id="TIGR02481">
    <property type="entry name" value="hemeryth_dom"/>
    <property type="match status" value="1"/>
</dbReference>
<dbReference type="SUPFAM" id="SSF47188">
    <property type="entry name" value="Hemerythrin-like"/>
    <property type="match status" value="1"/>
</dbReference>
<evidence type="ECO:0000256" key="4">
    <source>
        <dbReference type="ARBA" id="ARBA00023004"/>
    </source>
</evidence>
<sequence length="152" mass="17928">MPFRDEESMNADTVVLKVDEIPRVAVDSMNRTHEEEVELVNRLGSLIRQAEAGEPDTAAIDQVLEHWITHTEAHFDRENRLMQEYGFPPYPVHAQEHATVLEEIRGLQSRWLETRELEPLREFVLERWPRWFTMHVNSMDTITAQFLSNFID</sequence>
<dbReference type="AlphaFoldDB" id="A0A7C5N7Y6"/>
<dbReference type="InterPro" id="IPR050669">
    <property type="entry name" value="Hemerythrin"/>
</dbReference>
<keyword evidence="3" id="KW-0479">Metal-binding</keyword>
<reference evidence="6" key="1">
    <citation type="journal article" date="2020" name="mSystems">
        <title>Genome- and Community-Level Interaction Insights into Carbon Utilization and Element Cycling Functions of Hydrothermarchaeota in Hydrothermal Sediment.</title>
        <authorList>
            <person name="Zhou Z."/>
            <person name="Liu Y."/>
            <person name="Xu W."/>
            <person name="Pan J."/>
            <person name="Luo Z.H."/>
            <person name="Li M."/>
        </authorList>
    </citation>
    <scope>NUCLEOTIDE SEQUENCE [LARGE SCALE GENOMIC DNA]</scope>
    <source>
        <strain evidence="6">HyVt-535</strain>
    </source>
</reference>
<evidence type="ECO:0000256" key="1">
    <source>
        <dbReference type="ARBA" id="ARBA00010587"/>
    </source>
</evidence>
<name>A0A7C5N7Y6_9GAMM</name>
<evidence type="ECO:0000256" key="3">
    <source>
        <dbReference type="ARBA" id="ARBA00022723"/>
    </source>
</evidence>
<keyword evidence="2" id="KW-0813">Transport</keyword>
<dbReference type="InterPro" id="IPR012827">
    <property type="entry name" value="Hemerythrin_metal-bd"/>
</dbReference>
<accession>A0A7C5N7Y6</accession>
<proteinExistence type="inferred from homology"/>
<comment type="caution">
    <text evidence="6">The sequence shown here is derived from an EMBL/GenBank/DDBJ whole genome shotgun (WGS) entry which is preliminary data.</text>
</comment>
<comment type="similarity">
    <text evidence="1">Belongs to the hemerythrin family.</text>
</comment>
<dbReference type="Proteomes" id="UP000886100">
    <property type="component" value="Unassembled WGS sequence"/>
</dbReference>